<gene>
    <name evidence="2" type="ORF">ACFOEB_15175</name>
</gene>
<proteinExistence type="predicted"/>
<reference evidence="3" key="1">
    <citation type="journal article" date="2019" name="Int. J. Syst. Evol. Microbiol.">
        <title>The Global Catalogue of Microorganisms (GCM) 10K type strain sequencing project: providing services to taxonomists for standard genome sequencing and annotation.</title>
        <authorList>
            <consortium name="The Broad Institute Genomics Platform"/>
            <consortium name="The Broad Institute Genome Sequencing Center for Infectious Disease"/>
            <person name="Wu L."/>
            <person name="Ma J."/>
        </authorList>
    </citation>
    <scope>NUCLEOTIDE SEQUENCE [LARGE SCALE GENOMIC DNA]</scope>
    <source>
        <strain evidence="3">KCTC 52141</strain>
    </source>
</reference>
<dbReference type="Proteomes" id="UP001595548">
    <property type="component" value="Unassembled WGS sequence"/>
</dbReference>
<organism evidence="2 3">
    <name type="scientific">Gilvimarinus japonicus</name>
    <dbReference type="NCBI Taxonomy" id="1796469"/>
    <lineage>
        <taxon>Bacteria</taxon>
        <taxon>Pseudomonadati</taxon>
        <taxon>Pseudomonadota</taxon>
        <taxon>Gammaproteobacteria</taxon>
        <taxon>Cellvibrionales</taxon>
        <taxon>Cellvibrionaceae</taxon>
        <taxon>Gilvimarinus</taxon>
    </lineage>
</organism>
<sequence>MNNRRLIAGLTLLLAGNTAFGANLQFMNRSVISELSAAEVSSFKERIGEALNTTPDLRTINWQSDTSNLRGRVKIKYSYRNNGTECRNAIIDLRNDENRRDFYHADVCQQNGKWVVTKTAASNFSRSDWDSLSTTLSDTLNNNQDGEARQWQYEGHSARLTPLNTSTDEQGNRCRLTGIELTDKSGAHSRGDYSFCKQGDEWRRPEKRKK</sequence>
<evidence type="ECO:0000313" key="3">
    <source>
        <dbReference type="Proteomes" id="UP001595548"/>
    </source>
</evidence>
<name>A0ABV7HUV7_9GAMM</name>
<dbReference type="RefSeq" id="WP_382417827.1">
    <property type="nucleotide sequence ID" value="NZ_AP031500.1"/>
</dbReference>
<feature type="signal peptide" evidence="1">
    <location>
        <begin position="1"/>
        <end position="21"/>
    </location>
</feature>
<dbReference type="EMBL" id="JBHRTL010000031">
    <property type="protein sequence ID" value="MFC3156553.1"/>
    <property type="molecule type" value="Genomic_DNA"/>
</dbReference>
<accession>A0ABV7HUV7</accession>
<keyword evidence="3" id="KW-1185">Reference proteome</keyword>
<comment type="caution">
    <text evidence="2">The sequence shown here is derived from an EMBL/GenBank/DDBJ whole genome shotgun (WGS) entry which is preliminary data.</text>
</comment>
<protein>
    <recommendedName>
        <fullName evidence="4">Surface antigen domain-containing protein</fullName>
    </recommendedName>
</protein>
<evidence type="ECO:0000256" key="1">
    <source>
        <dbReference type="SAM" id="SignalP"/>
    </source>
</evidence>
<evidence type="ECO:0000313" key="2">
    <source>
        <dbReference type="EMBL" id="MFC3156553.1"/>
    </source>
</evidence>
<keyword evidence="1" id="KW-0732">Signal</keyword>
<evidence type="ECO:0008006" key="4">
    <source>
        <dbReference type="Google" id="ProtNLM"/>
    </source>
</evidence>
<feature type="chain" id="PRO_5046477019" description="Surface antigen domain-containing protein" evidence="1">
    <location>
        <begin position="22"/>
        <end position="210"/>
    </location>
</feature>